<dbReference type="Proteomes" id="UP000051984">
    <property type="component" value="Unassembled WGS sequence"/>
</dbReference>
<sequence>MNNEDNDFILRQIKSFAQGLGYILSKKSDSNETVVLFQDGETSLKGYKEELAHCIEENSFSEAIQMLESWRSTRISRAQYEKLFSWLQEKRFEK</sequence>
<proteinExistence type="predicted"/>
<evidence type="ECO:0000313" key="1">
    <source>
        <dbReference type="EMBL" id="KRK13272.1"/>
    </source>
</evidence>
<organism evidence="1 2">
    <name type="scientific">Lacticaseibacillus zeae DSM 20178 = KCTC 3804</name>
    <dbReference type="NCBI Taxonomy" id="1423816"/>
    <lineage>
        <taxon>Bacteria</taxon>
        <taxon>Bacillati</taxon>
        <taxon>Bacillota</taxon>
        <taxon>Bacilli</taxon>
        <taxon>Lactobacillales</taxon>
        <taxon>Lactobacillaceae</taxon>
        <taxon>Lacticaseibacillus</taxon>
    </lineage>
</organism>
<gene>
    <name evidence="1" type="ORF">FD51_GL001475</name>
</gene>
<dbReference type="RefSeq" id="WP_010490193.1">
    <property type="nucleotide sequence ID" value="NZ_AZCT01000002.1"/>
</dbReference>
<reference evidence="1 2" key="1">
    <citation type="journal article" date="2015" name="Genome Announc.">
        <title>Expanding the biotechnology potential of lactobacilli through comparative genomics of 213 strains and associated genera.</title>
        <authorList>
            <person name="Sun Z."/>
            <person name="Harris H.M."/>
            <person name="McCann A."/>
            <person name="Guo C."/>
            <person name="Argimon S."/>
            <person name="Zhang W."/>
            <person name="Yang X."/>
            <person name="Jeffery I.B."/>
            <person name="Cooney J.C."/>
            <person name="Kagawa T.F."/>
            <person name="Liu W."/>
            <person name="Song Y."/>
            <person name="Salvetti E."/>
            <person name="Wrobel A."/>
            <person name="Rasinkangas P."/>
            <person name="Parkhill J."/>
            <person name="Rea M.C."/>
            <person name="O'Sullivan O."/>
            <person name="Ritari J."/>
            <person name="Douillard F.P."/>
            <person name="Paul Ross R."/>
            <person name="Yang R."/>
            <person name="Briner A.E."/>
            <person name="Felis G.E."/>
            <person name="de Vos W.M."/>
            <person name="Barrangou R."/>
            <person name="Klaenhammer T.R."/>
            <person name="Caufield P.W."/>
            <person name="Cui Y."/>
            <person name="Zhang H."/>
            <person name="O'Toole P.W."/>
        </authorList>
    </citation>
    <scope>NUCLEOTIDE SEQUENCE [LARGE SCALE GENOMIC DNA]</scope>
    <source>
        <strain evidence="1 2">DSM 20178</strain>
    </source>
</reference>
<dbReference type="PATRIC" id="fig|1423816.3.peg.1539"/>
<evidence type="ECO:0000313" key="2">
    <source>
        <dbReference type="Proteomes" id="UP000051984"/>
    </source>
</evidence>
<protein>
    <submittedName>
        <fullName evidence="1">Uncharacterized protein</fullName>
    </submittedName>
</protein>
<dbReference type="EMBL" id="AZCT01000002">
    <property type="protein sequence ID" value="KRK13272.1"/>
    <property type="molecule type" value="Genomic_DNA"/>
</dbReference>
<accession>A0A0R1EV46</accession>
<dbReference type="AlphaFoldDB" id="A0A0R1EV46"/>
<name>A0A0R1EV46_LACZE</name>
<comment type="caution">
    <text evidence="1">The sequence shown here is derived from an EMBL/GenBank/DDBJ whole genome shotgun (WGS) entry which is preliminary data.</text>
</comment>